<dbReference type="Proteomes" id="UP000012073">
    <property type="component" value="Unassembled WGS sequence"/>
</dbReference>
<dbReference type="GeneID" id="17326043"/>
<proteinExistence type="predicted"/>
<reference evidence="2" key="1">
    <citation type="journal article" date="2013" name="Proc. Natl. Acad. Sci. U.S.A.">
        <title>Genome structure and metabolic features in the red seaweed Chondrus crispus shed light on evolution of the Archaeplastida.</title>
        <authorList>
            <person name="Collen J."/>
            <person name="Porcel B."/>
            <person name="Carre W."/>
            <person name="Ball S.G."/>
            <person name="Chaparro C."/>
            <person name="Tonon T."/>
            <person name="Barbeyron T."/>
            <person name="Michel G."/>
            <person name="Noel B."/>
            <person name="Valentin K."/>
            <person name="Elias M."/>
            <person name="Artiguenave F."/>
            <person name="Arun A."/>
            <person name="Aury J.M."/>
            <person name="Barbosa-Neto J.F."/>
            <person name="Bothwell J.H."/>
            <person name="Bouget F.Y."/>
            <person name="Brillet L."/>
            <person name="Cabello-Hurtado F."/>
            <person name="Capella-Gutierrez S."/>
            <person name="Charrier B."/>
            <person name="Cladiere L."/>
            <person name="Cock J.M."/>
            <person name="Coelho S.M."/>
            <person name="Colleoni C."/>
            <person name="Czjzek M."/>
            <person name="Da Silva C."/>
            <person name="Delage L."/>
            <person name="Denoeud F."/>
            <person name="Deschamps P."/>
            <person name="Dittami S.M."/>
            <person name="Gabaldon T."/>
            <person name="Gachon C.M."/>
            <person name="Groisillier A."/>
            <person name="Herve C."/>
            <person name="Jabbari K."/>
            <person name="Katinka M."/>
            <person name="Kloareg B."/>
            <person name="Kowalczyk N."/>
            <person name="Labadie K."/>
            <person name="Leblanc C."/>
            <person name="Lopez P.J."/>
            <person name="McLachlan D.H."/>
            <person name="Meslet-Cladiere L."/>
            <person name="Moustafa A."/>
            <person name="Nehr Z."/>
            <person name="Nyvall Collen P."/>
            <person name="Panaud O."/>
            <person name="Partensky F."/>
            <person name="Poulain J."/>
            <person name="Rensing S.A."/>
            <person name="Rousvoal S."/>
            <person name="Samson G."/>
            <person name="Symeonidi A."/>
            <person name="Weissenbach J."/>
            <person name="Zambounis A."/>
            <person name="Wincker P."/>
            <person name="Boyen C."/>
        </authorList>
    </citation>
    <scope>NUCLEOTIDE SEQUENCE [LARGE SCALE GENOMIC DNA]</scope>
    <source>
        <strain evidence="2">cv. Stackhouse</strain>
    </source>
</reference>
<keyword evidence="2" id="KW-1185">Reference proteome</keyword>
<dbReference type="KEGG" id="ccp:CHC_T00006171001"/>
<gene>
    <name evidence="1" type="ORF">CHC_T00006171001</name>
</gene>
<dbReference type="RefSeq" id="XP_005718332.1">
    <property type="nucleotide sequence ID" value="XM_005718275.1"/>
</dbReference>
<accession>R7QK39</accession>
<dbReference type="AlphaFoldDB" id="R7QK39"/>
<name>R7QK39_CHOCR</name>
<sequence>MRNCFSSRRHSLLTATLVIRAQQLISVLPYLSAPVDTEGLLYSPVPQAKTPSSSLTFLLPFPSSHPPAPVPL</sequence>
<evidence type="ECO:0000313" key="1">
    <source>
        <dbReference type="EMBL" id="CDF38439.1"/>
    </source>
</evidence>
<organism evidence="1 2">
    <name type="scientific">Chondrus crispus</name>
    <name type="common">Carrageen Irish moss</name>
    <name type="synonym">Polymorpha crispa</name>
    <dbReference type="NCBI Taxonomy" id="2769"/>
    <lineage>
        <taxon>Eukaryota</taxon>
        <taxon>Rhodophyta</taxon>
        <taxon>Florideophyceae</taxon>
        <taxon>Rhodymeniophycidae</taxon>
        <taxon>Gigartinales</taxon>
        <taxon>Gigartinaceae</taxon>
        <taxon>Chondrus</taxon>
    </lineage>
</organism>
<dbReference type="EMBL" id="HG001932">
    <property type="protein sequence ID" value="CDF38439.1"/>
    <property type="molecule type" value="Genomic_DNA"/>
</dbReference>
<evidence type="ECO:0000313" key="2">
    <source>
        <dbReference type="Proteomes" id="UP000012073"/>
    </source>
</evidence>
<protein>
    <submittedName>
        <fullName evidence="1">Uncharacterized protein</fullName>
    </submittedName>
</protein>
<dbReference type="Gramene" id="CDF38439">
    <property type="protein sequence ID" value="CDF38439"/>
    <property type="gene ID" value="CHC_T00006171001"/>
</dbReference>